<organism evidence="1">
    <name type="scientific">Mucor ambiguus</name>
    <dbReference type="NCBI Taxonomy" id="91626"/>
    <lineage>
        <taxon>Eukaryota</taxon>
        <taxon>Fungi</taxon>
        <taxon>Fungi incertae sedis</taxon>
        <taxon>Mucoromycota</taxon>
        <taxon>Mucoromycotina</taxon>
        <taxon>Mucoromycetes</taxon>
        <taxon>Mucorales</taxon>
        <taxon>Mucorineae</taxon>
        <taxon>Mucoraceae</taxon>
        <taxon>Mucor</taxon>
    </lineage>
</organism>
<evidence type="ECO:0000313" key="1">
    <source>
        <dbReference type="EMBL" id="GAN11031.1"/>
    </source>
</evidence>
<gene>
    <name evidence="1" type="ORF">MAM1_0453c10583</name>
</gene>
<evidence type="ECO:0000313" key="2">
    <source>
        <dbReference type="Proteomes" id="UP000053815"/>
    </source>
</evidence>
<accession>A0A0C9MJL9</accession>
<reference evidence="1" key="1">
    <citation type="submission" date="2014-09" db="EMBL/GenBank/DDBJ databases">
        <title>Draft genome sequence of an oleaginous Mucoromycotina fungus Mucor ambiguus NBRC6742.</title>
        <authorList>
            <person name="Takeda I."/>
            <person name="Yamane N."/>
            <person name="Morita T."/>
            <person name="Tamano K."/>
            <person name="Machida M."/>
            <person name="Baker S."/>
            <person name="Koike H."/>
        </authorList>
    </citation>
    <scope>NUCLEOTIDE SEQUENCE</scope>
    <source>
        <strain evidence="1">NBRC 6742</strain>
    </source>
</reference>
<dbReference type="Proteomes" id="UP000053815">
    <property type="component" value="Unassembled WGS sequence"/>
</dbReference>
<sequence>MRPWENTPQKTKQAIVTLADGLNQSVESIEIKDSQSTAVIDMDSSLYPTLQVRDGYTLFSTHTGYINRIFKFQGVWYCGNDRGLYKLSGSSWVAVYDYGSSSNSRLWDAAMFFDGSKLYFLDGSLQLRQYDGSTLTTLSSAPANSAFLTTHANRFYLANRNDNLLSYSGLRDASDWTSTNKYTGTGKITVETPDGEKPTGLTAFANHVLLFKKYTMHKLFGEDSTNFEMTNPYGVGCISDRSIVATRDSLYWLGPDGFYDYMGGATPTKISDPIKNYIASINMSYAQHCVSGTDGRFVYLSLVTGSATLPNVTLKFDIQTRSWWPVSFVATAFYLDGQQLYFATADGKIMKVGGATDNGTAINWSYETKPFSEGDETVRKAIHKLWIVGDIEVGSTLNVAYTGGTEGGTWNTVKTMTNGTGMIQSIRIPVIVRTPQVWFRLKLWGTGKVKIHRVIREVSGRGA</sequence>
<dbReference type="AlphaFoldDB" id="A0A0C9MJL9"/>
<dbReference type="EMBL" id="DF836742">
    <property type="protein sequence ID" value="GAN11031.1"/>
    <property type="molecule type" value="Genomic_DNA"/>
</dbReference>
<proteinExistence type="predicted"/>
<keyword evidence="2" id="KW-1185">Reference proteome</keyword>
<name>A0A0C9MJL9_9FUNG</name>
<protein>
    <submittedName>
        <fullName evidence="1">Uncharacterized protein</fullName>
    </submittedName>
</protein>